<dbReference type="AlphaFoldDB" id="A0AB34JUU4"/>
<accession>A0AB34JUU4</accession>
<name>A0AB34JUU4_PRYPA</name>
<dbReference type="PROSITE" id="PS50002">
    <property type="entry name" value="SH3"/>
    <property type="match status" value="2"/>
</dbReference>
<keyword evidence="1 2" id="KW-0728">SH3 domain</keyword>
<dbReference type="CDD" id="cd00174">
    <property type="entry name" value="SH3"/>
    <property type="match status" value="1"/>
</dbReference>
<comment type="caution">
    <text evidence="5">The sequence shown here is derived from an EMBL/GenBank/DDBJ whole genome shotgun (WGS) entry which is preliminary data.</text>
</comment>
<keyword evidence="6" id="KW-1185">Reference proteome</keyword>
<evidence type="ECO:0000313" key="5">
    <source>
        <dbReference type="EMBL" id="KAL1524726.1"/>
    </source>
</evidence>
<feature type="domain" description="SH3" evidence="4">
    <location>
        <begin position="93"/>
        <end position="158"/>
    </location>
</feature>
<dbReference type="SUPFAM" id="SSF50044">
    <property type="entry name" value="SH3-domain"/>
    <property type="match status" value="2"/>
</dbReference>
<evidence type="ECO:0000256" key="2">
    <source>
        <dbReference type="PROSITE-ProRule" id="PRU00192"/>
    </source>
</evidence>
<dbReference type="EMBL" id="JBGBPQ010000005">
    <property type="protein sequence ID" value="KAL1524726.1"/>
    <property type="molecule type" value="Genomic_DNA"/>
</dbReference>
<dbReference type="InterPro" id="IPR001452">
    <property type="entry name" value="SH3_domain"/>
</dbReference>
<protein>
    <recommendedName>
        <fullName evidence="4">SH3 domain-containing protein</fullName>
    </recommendedName>
</protein>
<evidence type="ECO:0000313" key="6">
    <source>
        <dbReference type="Proteomes" id="UP001515480"/>
    </source>
</evidence>
<proteinExistence type="predicted"/>
<dbReference type="SMART" id="SM00326">
    <property type="entry name" value="SH3"/>
    <property type="match status" value="2"/>
</dbReference>
<evidence type="ECO:0000256" key="3">
    <source>
        <dbReference type="SAM" id="MobiDB-lite"/>
    </source>
</evidence>
<dbReference type="InterPro" id="IPR036028">
    <property type="entry name" value="SH3-like_dom_sf"/>
</dbReference>
<evidence type="ECO:0000259" key="4">
    <source>
        <dbReference type="PROSITE" id="PS50002"/>
    </source>
</evidence>
<evidence type="ECO:0000256" key="1">
    <source>
        <dbReference type="ARBA" id="ARBA00022443"/>
    </source>
</evidence>
<organism evidence="5 6">
    <name type="scientific">Prymnesium parvum</name>
    <name type="common">Toxic golden alga</name>
    <dbReference type="NCBI Taxonomy" id="97485"/>
    <lineage>
        <taxon>Eukaryota</taxon>
        <taxon>Haptista</taxon>
        <taxon>Haptophyta</taxon>
        <taxon>Prymnesiophyceae</taxon>
        <taxon>Prymnesiales</taxon>
        <taxon>Prymnesiaceae</taxon>
        <taxon>Prymnesium</taxon>
    </lineage>
</organism>
<sequence length="533" mass="57538">MELHAASAHRRSCLTRTDFENGLVPRFPACTWYATVHHSYDADAEDAALSIHEGDTVIVQGDRRPPSEDWLYAVVSGHTGLIPAAYVDPLPFSPLLLARILFDFHAVEESELSCGAGTVLHLLPSVRDPAGWCSACRAEGASPRVGIVPQTFLCPILEPLPQPEGVGVRHTDAGAPSRSSWGHAAVPPPQGFAPHQAMDQIFELGLMIARGGTQEDIAGWQAAVDQLLHEVRLWAAWEDEISRREAEAAAIQSQDRVGREQRRSELALHEQRLCEKMAEQGARTAHASSRQAQATEVVNRRRAAIAIQRIWRGRRGRVISAARRAHVLGSRRTGRSSLLKSFSFSKRFRKTSNSPSPASLRPHTAGKASPRPCRVQRGASEPSAAVRTVRRSISFGSASRWIGREEKPQPHGPMPVGGLPEGWKPPAAALALASDGSASHGAALPTRAARTAAAARAKGVQVPPLGIKEGLHRQSSALARIPFQSASIKSRSLSFDRVSSRRALSPVISLPTAAPPHATSGAVDLTRYDLFDD</sequence>
<dbReference type="Pfam" id="PF14604">
    <property type="entry name" value="SH3_9"/>
    <property type="match status" value="1"/>
</dbReference>
<reference evidence="5 6" key="1">
    <citation type="journal article" date="2024" name="Science">
        <title>Giant polyketide synthase enzymes in the biosynthesis of giant marine polyether toxins.</title>
        <authorList>
            <person name="Fallon T.R."/>
            <person name="Shende V.V."/>
            <person name="Wierzbicki I.H."/>
            <person name="Pendleton A.L."/>
            <person name="Watervoot N.F."/>
            <person name="Auber R.P."/>
            <person name="Gonzalez D.J."/>
            <person name="Wisecaver J.H."/>
            <person name="Moore B.S."/>
        </authorList>
    </citation>
    <scope>NUCLEOTIDE SEQUENCE [LARGE SCALE GENOMIC DNA]</scope>
    <source>
        <strain evidence="5 6">12B1</strain>
    </source>
</reference>
<dbReference type="Gene3D" id="2.30.30.40">
    <property type="entry name" value="SH3 Domains"/>
    <property type="match status" value="2"/>
</dbReference>
<feature type="region of interest" description="Disordered" evidence="3">
    <location>
        <begin position="347"/>
        <end position="422"/>
    </location>
</feature>
<feature type="domain" description="SH3" evidence="4">
    <location>
        <begin position="29"/>
        <end position="92"/>
    </location>
</feature>
<dbReference type="Proteomes" id="UP001515480">
    <property type="component" value="Unassembled WGS sequence"/>
</dbReference>
<gene>
    <name evidence="5" type="ORF">AB1Y20_019609</name>
</gene>